<dbReference type="SUPFAM" id="SSF56574">
    <property type="entry name" value="Serpins"/>
    <property type="match status" value="1"/>
</dbReference>
<keyword evidence="5" id="KW-1185">Reference proteome</keyword>
<comment type="similarity">
    <text evidence="1 2">Belongs to the serpin family.</text>
</comment>
<dbReference type="OMA" id="HAFACHR"/>
<evidence type="ECO:0000256" key="1">
    <source>
        <dbReference type="ARBA" id="ARBA00009500"/>
    </source>
</evidence>
<name>A0A8R1DRU5_CAEJA</name>
<dbReference type="AlphaFoldDB" id="A0A8R1DRU5"/>
<evidence type="ECO:0000313" key="4">
    <source>
        <dbReference type="EnsemblMetazoa" id="CJA10523b.1"/>
    </source>
</evidence>
<dbReference type="InterPro" id="IPR042178">
    <property type="entry name" value="Serpin_sf_1"/>
</dbReference>
<dbReference type="EnsemblMetazoa" id="CJA10523b.1">
    <property type="protein sequence ID" value="CJA10523b.1"/>
    <property type="gene ID" value="WBGene00129727"/>
</dbReference>
<dbReference type="InterPro" id="IPR036186">
    <property type="entry name" value="Serpin_sf"/>
</dbReference>
<dbReference type="PANTHER" id="PTHR11461:SF211">
    <property type="entry name" value="GH10112P-RELATED"/>
    <property type="match status" value="1"/>
</dbReference>
<accession>A0A8R1DRU5</accession>
<proteinExistence type="inferred from homology"/>
<dbReference type="Gene3D" id="2.30.39.10">
    <property type="entry name" value="Alpha-1-antitrypsin, domain 1"/>
    <property type="match status" value="1"/>
</dbReference>
<dbReference type="GO" id="GO:0004867">
    <property type="term" value="F:serine-type endopeptidase inhibitor activity"/>
    <property type="evidence" value="ECO:0007669"/>
    <property type="project" value="InterPro"/>
</dbReference>
<reference evidence="4" key="2">
    <citation type="submission" date="2022-06" db="UniProtKB">
        <authorList>
            <consortium name="EnsemblMetazoa"/>
        </authorList>
    </citation>
    <scope>IDENTIFICATION</scope>
    <source>
        <strain evidence="4">DF5081</strain>
    </source>
</reference>
<dbReference type="Pfam" id="PF00079">
    <property type="entry name" value="Serpin"/>
    <property type="match status" value="1"/>
</dbReference>
<evidence type="ECO:0000259" key="3">
    <source>
        <dbReference type="SMART" id="SM00093"/>
    </source>
</evidence>
<dbReference type="SMART" id="SM00093">
    <property type="entry name" value="SERPIN"/>
    <property type="match status" value="1"/>
</dbReference>
<feature type="domain" description="Serpin" evidence="3">
    <location>
        <begin position="11"/>
        <end position="354"/>
    </location>
</feature>
<reference evidence="5" key="1">
    <citation type="submission" date="2010-08" db="EMBL/GenBank/DDBJ databases">
        <authorList>
            <consortium name="Caenorhabditis japonica Sequencing Consortium"/>
            <person name="Wilson R.K."/>
        </authorList>
    </citation>
    <scope>NUCLEOTIDE SEQUENCE [LARGE SCALE GENOMIC DNA]</scope>
    <source>
        <strain evidence="5">DF5081</strain>
    </source>
</reference>
<protein>
    <submittedName>
        <fullName evidence="4">SERPIN domain-containing protein</fullName>
    </submittedName>
</protein>
<dbReference type="InterPro" id="IPR023796">
    <property type="entry name" value="Serpin_dom"/>
</dbReference>
<dbReference type="PANTHER" id="PTHR11461">
    <property type="entry name" value="SERINE PROTEASE INHIBITOR, SERPIN"/>
    <property type="match status" value="1"/>
</dbReference>
<sequence>MLLHAETTFGLNLLRALPATNESVVFSPVSIALLLSLVHSGAKGKLKTQIENVLGDGQKVDQKMDNYFKYISDLVHDGNTEDFRFHAANRLFVGKEYKIKNNYTGAENLDFKSNEAAKEINNYVKSATGNKIKTIVSKSSLKNAAALLVNAMSFSGVWEKEFGGYSTFMETFVAGEEKVQRWFMHAFACHRTFAWDNWFDVLILNYKNPEYRFAIFSPKRKYGLKKVLEKLDAARFQKLLSSGKSHYINTYIPKINVKTKLLLKDVLPKLGITDLFNDSADLSEIADELKITNGVHKARIQINEEGTVAAPEFSSVQYDNEPGGNDPIDFFTKYPFLFALVRENHPVLMGIYRG</sequence>
<dbReference type="Gene3D" id="3.30.497.10">
    <property type="entry name" value="Antithrombin, subunit I, domain 2"/>
    <property type="match status" value="1"/>
</dbReference>
<evidence type="ECO:0000256" key="2">
    <source>
        <dbReference type="RuleBase" id="RU000411"/>
    </source>
</evidence>
<evidence type="ECO:0000313" key="5">
    <source>
        <dbReference type="Proteomes" id="UP000005237"/>
    </source>
</evidence>
<dbReference type="GO" id="GO:0005615">
    <property type="term" value="C:extracellular space"/>
    <property type="evidence" value="ECO:0007669"/>
    <property type="project" value="InterPro"/>
</dbReference>
<organism evidence="4 5">
    <name type="scientific">Caenorhabditis japonica</name>
    <dbReference type="NCBI Taxonomy" id="281687"/>
    <lineage>
        <taxon>Eukaryota</taxon>
        <taxon>Metazoa</taxon>
        <taxon>Ecdysozoa</taxon>
        <taxon>Nematoda</taxon>
        <taxon>Chromadorea</taxon>
        <taxon>Rhabditida</taxon>
        <taxon>Rhabditina</taxon>
        <taxon>Rhabditomorpha</taxon>
        <taxon>Rhabditoidea</taxon>
        <taxon>Rhabditidae</taxon>
        <taxon>Peloderinae</taxon>
        <taxon>Caenorhabditis</taxon>
    </lineage>
</organism>
<dbReference type="InterPro" id="IPR000215">
    <property type="entry name" value="Serpin_fam"/>
</dbReference>
<dbReference type="InterPro" id="IPR042185">
    <property type="entry name" value="Serpin_sf_2"/>
</dbReference>
<dbReference type="Proteomes" id="UP000005237">
    <property type="component" value="Unassembled WGS sequence"/>
</dbReference>